<dbReference type="Gene3D" id="2.40.70.10">
    <property type="entry name" value="Acid Proteases"/>
    <property type="match status" value="1"/>
</dbReference>
<dbReference type="Pfam" id="PF13358">
    <property type="entry name" value="DDE_3"/>
    <property type="match status" value="1"/>
</dbReference>
<dbReference type="AlphaFoldDB" id="A0A2B4RV99"/>
<protein>
    <recommendedName>
        <fullName evidence="2">Tc1-like transposase DDE domain-containing protein</fullName>
    </recommendedName>
</protein>
<dbReference type="OrthoDB" id="5977738at2759"/>
<name>A0A2B4RV99_STYPI</name>
<dbReference type="Gene3D" id="3.30.420.10">
    <property type="entry name" value="Ribonuclease H-like superfamily/Ribonuclease H"/>
    <property type="match status" value="1"/>
</dbReference>
<dbReference type="InterPro" id="IPR038717">
    <property type="entry name" value="Tc1-like_DDE_dom"/>
</dbReference>
<sequence>MPPRNRVSLQQRERIVRAFEDVHEDYLAIAETVGVHRSTSSGIVSRYVREGRIAERPRGDANHIRVDDAMRDCLHDIISENFLLTIAEMNREWRLRLPHKPIIHDRTVARALEGMLYRVKLARPLPADRNRPDVLQKRVEYGNWFMGHAVITHTVFIDECGYNIWTARSQGRALRGERAYRQVCGQRGRNVTVTLAVSPTSGLVFHSAILRSMNARRSDDFLAQTRLNLDPDEYVIFIYDGAPAHRNPAIPGPNSELRKMPPYSPFLKIVEQAIGAQKAAMRADISRPEIQVQMNDRAEARRQGLALANYRMQLLLQALQRNIGTITVAKCGQWFRDLSNNQLQHLPSGVFADIEVSSRGQLMISAKQASSATVSSNRHKHKHDKLMRKWAQLQHKHKHKRSVDVMLRKPSDFKLSELKETLAGHKNPKPIVIAEGFHFHKRDQLEGESVADYSAALKKYSQRCQFNAFLEEALRDRFVCGLPSKNIQKHLLAEEDLTWKKVLETAMAMESAEKQGNQFRNAPAPQASPTTPCRKLVPQKRKTNHVSDAEERTNRKRVDLKINALEEQTKVRDLHWRGIKDRGPSCGQGHTAPEPAIQVPLKVNGKDIHFELDTGASFSVMPFDKFRASFPDVRLTPSKIKLKSATYTGEELKIVGQVVVKVTYGERTYKLPLQIIRGSGPSLFGWN</sequence>
<dbReference type="EMBL" id="LSMT01000304">
    <property type="protein sequence ID" value="PFX20759.1"/>
    <property type="molecule type" value="Genomic_DNA"/>
</dbReference>
<dbReference type="SUPFAM" id="SSF50630">
    <property type="entry name" value="Acid proteases"/>
    <property type="match status" value="1"/>
</dbReference>
<proteinExistence type="predicted"/>
<accession>A0A2B4RV99</accession>
<gene>
    <name evidence="3" type="ORF">AWC38_SpisGene14772</name>
</gene>
<dbReference type="InterPro" id="IPR009057">
    <property type="entry name" value="Homeodomain-like_sf"/>
</dbReference>
<reference evidence="4" key="1">
    <citation type="journal article" date="2017" name="bioRxiv">
        <title>Comparative analysis of the genomes of Stylophora pistillata and Acropora digitifera provides evidence for extensive differences between species of corals.</title>
        <authorList>
            <person name="Voolstra C.R."/>
            <person name="Li Y."/>
            <person name="Liew Y.J."/>
            <person name="Baumgarten S."/>
            <person name="Zoccola D."/>
            <person name="Flot J.-F."/>
            <person name="Tambutte S."/>
            <person name="Allemand D."/>
            <person name="Aranda M."/>
        </authorList>
    </citation>
    <scope>NUCLEOTIDE SEQUENCE [LARGE SCALE GENOMIC DNA]</scope>
</reference>
<dbReference type="CDD" id="cd05481">
    <property type="entry name" value="retropepsin_like_LTR_1"/>
    <property type="match status" value="1"/>
</dbReference>
<dbReference type="InterPro" id="IPR036397">
    <property type="entry name" value="RNaseH_sf"/>
</dbReference>
<dbReference type="InterPro" id="IPR021109">
    <property type="entry name" value="Peptidase_aspartic_dom_sf"/>
</dbReference>
<dbReference type="PANTHER" id="PTHR37984">
    <property type="entry name" value="PROTEIN CBG26694"/>
    <property type="match status" value="1"/>
</dbReference>
<dbReference type="GO" id="GO:0003676">
    <property type="term" value="F:nucleic acid binding"/>
    <property type="evidence" value="ECO:0007669"/>
    <property type="project" value="InterPro"/>
</dbReference>
<evidence type="ECO:0000313" key="4">
    <source>
        <dbReference type="Proteomes" id="UP000225706"/>
    </source>
</evidence>
<organism evidence="3 4">
    <name type="scientific">Stylophora pistillata</name>
    <name type="common">Smooth cauliflower coral</name>
    <dbReference type="NCBI Taxonomy" id="50429"/>
    <lineage>
        <taxon>Eukaryota</taxon>
        <taxon>Metazoa</taxon>
        <taxon>Cnidaria</taxon>
        <taxon>Anthozoa</taxon>
        <taxon>Hexacorallia</taxon>
        <taxon>Scleractinia</taxon>
        <taxon>Astrocoeniina</taxon>
        <taxon>Pocilloporidae</taxon>
        <taxon>Stylophora</taxon>
    </lineage>
</organism>
<keyword evidence="4" id="KW-1185">Reference proteome</keyword>
<feature type="domain" description="Tc1-like transposase DDE" evidence="2">
    <location>
        <begin position="154"/>
        <end position="283"/>
    </location>
</feature>
<evidence type="ECO:0000256" key="1">
    <source>
        <dbReference type="SAM" id="MobiDB-lite"/>
    </source>
</evidence>
<evidence type="ECO:0000313" key="3">
    <source>
        <dbReference type="EMBL" id="PFX20759.1"/>
    </source>
</evidence>
<dbReference type="Proteomes" id="UP000225706">
    <property type="component" value="Unassembled WGS sequence"/>
</dbReference>
<dbReference type="PANTHER" id="PTHR37984:SF13">
    <property type="entry name" value="RIBONUCLEASE H"/>
    <property type="match status" value="1"/>
</dbReference>
<dbReference type="SUPFAM" id="SSF46689">
    <property type="entry name" value="Homeodomain-like"/>
    <property type="match status" value="1"/>
</dbReference>
<evidence type="ECO:0000259" key="2">
    <source>
        <dbReference type="Pfam" id="PF13358"/>
    </source>
</evidence>
<comment type="caution">
    <text evidence="3">The sequence shown here is derived from an EMBL/GenBank/DDBJ whole genome shotgun (WGS) entry which is preliminary data.</text>
</comment>
<dbReference type="InterPro" id="IPR050951">
    <property type="entry name" value="Retrovirus_Pol_polyprotein"/>
</dbReference>
<feature type="region of interest" description="Disordered" evidence="1">
    <location>
        <begin position="511"/>
        <end position="552"/>
    </location>
</feature>
<dbReference type="STRING" id="50429.A0A2B4RV99"/>